<keyword evidence="7 13" id="KW-0720">Serine protease</keyword>
<dbReference type="InterPro" id="IPR043504">
    <property type="entry name" value="Peptidase_S1_PA_chymotrypsin"/>
</dbReference>
<accession>A0A182N1R0</accession>
<dbReference type="SMART" id="SM00020">
    <property type="entry name" value="Tryp_SPc"/>
    <property type="match status" value="1"/>
</dbReference>
<keyword evidence="2" id="KW-0964">Secreted</keyword>
<dbReference type="PROSITE" id="PS00135">
    <property type="entry name" value="TRYPSIN_SER"/>
    <property type="match status" value="1"/>
</dbReference>
<evidence type="ECO:0000256" key="14">
    <source>
        <dbReference type="SAM" id="SignalP"/>
    </source>
</evidence>
<organism evidence="16 17">
    <name type="scientific">Anopheles dirus</name>
    <dbReference type="NCBI Taxonomy" id="7168"/>
    <lineage>
        <taxon>Eukaryota</taxon>
        <taxon>Metazoa</taxon>
        <taxon>Ecdysozoa</taxon>
        <taxon>Arthropoda</taxon>
        <taxon>Hexapoda</taxon>
        <taxon>Insecta</taxon>
        <taxon>Pterygota</taxon>
        <taxon>Neoptera</taxon>
        <taxon>Endopterygota</taxon>
        <taxon>Diptera</taxon>
        <taxon>Nematocera</taxon>
        <taxon>Culicoidea</taxon>
        <taxon>Culicidae</taxon>
        <taxon>Anophelinae</taxon>
        <taxon>Anopheles</taxon>
    </lineage>
</organism>
<protein>
    <recommendedName>
        <fullName evidence="12">trypsin</fullName>
        <ecNumber evidence="12">3.4.21.4</ecNumber>
    </recommendedName>
</protein>
<dbReference type="InterPro" id="IPR001314">
    <property type="entry name" value="Peptidase_S1A"/>
</dbReference>
<dbReference type="Proteomes" id="UP000075884">
    <property type="component" value="Unassembled WGS sequence"/>
</dbReference>
<evidence type="ECO:0000256" key="4">
    <source>
        <dbReference type="ARBA" id="ARBA00022729"/>
    </source>
</evidence>
<dbReference type="PANTHER" id="PTHR24276">
    <property type="entry name" value="POLYSERASE-RELATED"/>
    <property type="match status" value="1"/>
</dbReference>
<dbReference type="AlphaFoldDB" id="A0A182N1R0"/>
<dbReference type="FunFam" id="2.40.10.10:FF:000036">
    <property type="entry name" value="Trypsin beta"/>
    <property type="match status" value="1"/>
</dbReference>
<keyword evidence="5" id="KW-0222">Digestion</keyword>
<dbReference type="PANTHER" id="PTHR24276:SF97">
    <property type="entry name" value="GH13245P2-RELATED"/>
    <property type="match status" value="1"/>
</dbReference>
<evidence type="ECO:0000256" key="9">
    <source>
        <dbReference type="ARBA" id="ARBA00023157"/>
    </source>
</evidence>
<comment type="similarity">
    <text evidence="10">Belongs to the peptidase S1 family. CLIP subfamily.</text>
</comment>
<sequence>MYLKTATVLFLVYALCEIACTSSIDHMERIIGGTDVKDGAAPYLVALKKNGSFSCDGSIIGARWILTAAHCVIGLTPRNAVILAGTNNLNKGGKEYTVDRVIPYRKYVHSRLGWMDIALIRLKAPVAIGKRINTIKYTTDDVPVNATLTIVGWGYTGPIERTNQSQAINVRKIDLNQCREMYTKYPLQRASIYDGNLCSFTRPGQGVCNGDSGGPVVWNRQLVGVVSWSGGDDPQCAVGYPDVHSRISFFYNWIRKTIAGNSESA</sequence>
<evidence type="ECO:0000313" key="16">
    <source>
        <dbReference type="EnsemblMetazoa" id="ADIR001568-PA"/>
    </source>
</evidence>
<dbReference type="EnsemblMetazoa" id="ADIR001568-RA">
    <property type="protein sequence ID" value="ADIR001568-PA"/>
    <property type="gene ID" value="ADIR001568"/>
</dbReference>
<feature type="signal peptide" evidence="14">
    <location>
        <begin position="1"/>
        <end position="23"/>
    </location>
</feature>
<comment type="catalytic activity">
    <reaction evidence="11">
        <text>Preferential cleavage: Arg-|-Xaa, Lys-|-Xaa.</text>
        <dbReference type="EC" id="3.4.21.4"/>
    </reaction>
</comment>
<evidence type="ECO:0000256" key="6">
    <source>
        <dbReference type="ARBA" id="ARBA00022801"/>
    </source>
</evidence>
<dbReference type="SUPFAM" id="SSF50494">
    <property type="entry name" value="Trypsin-like serine proteases"/>
    <property type="match status" value="1"/>
</dbReference>
<comment type="subcellular location">
    <subcellularLocation>
        <location evidence="1">Secreted</location>
        <location evidence="1">Extracellular space</location>
    </subcellularLocation>
</comment>
<dbReference type="Pfam" id="PF00089">
    <property type="entry name" value="Trypsin"/>
    <property type="match status" value="1"/>
</dbReference>
<keyword evidence="17" id="KW-1185">Reference proteome</keyword>
<dbReference type="Gene3D" id="2.40.10.10">
    <property type="entry name" value="Trypsin-like serine proteases"/>
    <property type="match status" value="1"/>
</dbReference>
<feature type="domain" description="Peptidase S1" evidence="15">
    <location>
        <begin position="30"/>
        <end position="259"/>
    </location>
</feature>
<dbReference type="GO" id="GO:0004252">
    <property type="term" value="F:serine-type endopeptidase activity"/>
    <property type="evidence" value="ECO:0007669"/>
    <property type="project" value="UniProtKB-EC"/>
</dbReference>
<feature type="chain" id="PRO_5008129192" description="trypsin" evidence="14">
    <location>
        <begin position="24"/>
        <end position="265"/>
    </location>
</feature>
<dbReference type="EC" id="3.4.21.4" evidence="12"/>
<evidence type="ECO:0000256" key="2">
    <source>
        <dbReference type="ARBA" id="ARBA00022525"/>
    </source>
</evidence>
<name>A0A182N1R0_9DIPT</name>
<evidence type="ECO:0000313" key="17">
    <source>
        <dbReference type="Proteomes" id="UP000075884"/>
    </source>
</evidence>
<dbReference type="PROSITE" id="PS50240">
    <property type="entry name" value="TRYPSIN_DOM"/>
    <property type="match status" value="1"/>
</dbReference>
<dbReference type="InterPro" id="IPR050430">
    <property type="entry name" value="Peptidase_S1"/>
</dbReference>
<evidence type="ECO:0000256" key="1">
    <source>
        <dbReference type="ARBA" id="ARBA00004239"/>
    </source>
</evidence>
<dbReference type="STRING" id="7168.A0A182N1R0"/>
<dbReference type="InterPro" id="IPR018114">
    <property type="entry name" value="TRYPSIN_HIS"/>
</dbReference>
<dbReference type="VEuPathDB" id="VectorBase:ADIR001568"/>
<evidence type="ECO:0000259" key="15">
    <source>
        <dbReference type="PROSITE" id="PS50240"/>
    </source>
</evidence>
<evidence type="ECO:0000256" key="8">
    <source>
        <dbReference type="ARBA" id="ARBA00023145"/>
    </source>
</evidence>
<keyword evidence="6 13" id="KW-0378">Hydrolase</keyword>
<reference evidence="16" key="2">
    <citation type="submission" date="2020-05" db="UniProtKB">
        <authorList>
            <consortium name="EnsemblMetazoa"/>
        </authorList>
    </citation>
    <scope>IDENTIFICATION</scope>
    <source>
        <strain evidence="16">WRAIR2</strain>
    </source>
</reference>
<dbReference type="PROSITE" id="PS00134">
    <property type="entry name" value="TRYPSIN_HIS"/>
    <property type="match status" value="1"/>
</dbReference>
<evidence type="ECO:0000256" key="11">
    <source>
        <dbReference type="ARBA" id="ARBA00036320"/>
    </source>
</evidence>
<dbReference type="GO" id="GO:0007586">
    <property type="term" value="P:digestion"/>
    <property type="evidence" value="ECO:0007669"/>
    <property type="project" value="UniProtKB-KW"/>
</dbReference>
<dbReference type="InterPro" id="IPR001254">
    <property type="entry name" value="Trypsin_dom"/>
</dbReference>
<dbReference type="GO" id="GO:0006508">
    <property type="term" value="P:proteolysis"/>
    <property type="evidence" value="ECO:0007669"/>
    <property type="project" value="UniProtKB-KW"/>
</dbReference>
<evidence type="ECO:0000256" key="7">
    <source>
        <dbReference type="ARBA" id="ARBA00022825"/>
    </source>
</evidence>
<dbReference type="CDD" id="cd00190">
    <property type="entry name" value="Tryp_SPc"/>
    <property type="match status" value="1"/>
</dbReference>
<evidence type="ECO:0000256" key="10">
    <source>
        <dbReference type="ARBA" id="ARBA00024195"/>
    </source>
</evidence>
<dbReference type="PRINTS" id="PR00722">
    <property type="entry name" value="CHYMOTRYPSIN"/>
</dbReference>
<dbReference type="GO" id="GO:0005576">
    <property type="term" value="C:extracellular region"/>
    <property type="evidence" value="ECO:0007669"/>
    <property type="project" value="UniProtKB-SubCell"/>
</dbReference>
<keyword evidence="4 14" id="KW-0732">Signal</keyword>
<evidence type="ECO:0000256" key="5">
    <source>
        <dbReference type="ARBA" id="ARBA00022757"/>
    </source>
</evidence>
<keyword evidence="8" id="KW-0865">Zymogen</keyword>
<evidence type="ECO:0000256" key="13">
    <source>
        <dbReference type="RuleBase" id="RU363034"/>
    </source>
</evidence>
<proteinExistence type="inferred from homology"/>
<keyword evidence="9" id="KW-1015">Disulfide bond</keyword>
<keyword evidence="3 13" id="KW-0645">Protease</keyword>
<reference evidence="17" key="1">
    <citation type="submission" date="2013-03" db="EMBL/GenBank/DDBJ databases">
        <title>The Genome Sequence of Anopheles dirus WRAIR2.</title>
        <authorList>
            <consortium name="The Broad Institute Genomics Platform"/>
            <person name="Neafsey D.E."/>
            <person name="Walton C."/>
            <person name="Walker B."/>
            <person name="Young S.K."/>
            <person name="Zeng Q."/>
            <person name="Gargeya S."/>
            <person name="Fitzgerald M."/>
            <person name="Haas B."/>
            <person name="Abouelleil A."/>
            <person name="Allen A.W."/>
            <person name="Alvarado L."/>
            <person name="Arachchi H.M."/>
            <person name="Berlin A.M."/>
            <person name="Chapman S.B."/>
            <person name="Gainer-Dewar J."/>
            <person name="Goldberg J."/>
            <person name="Griggs A."/>
            <person name="Gujja S."/>
            <person name="Hansen M."/>
            <person name="Howarth C."/>
            <person name="Imamovic A."/>
            <person name="Ireland A."/>
            <person name="Larimer J."/>
            <person name="McCowan C."/>
            <person name="Murphy C."/>
            <person name="Pearson M."/>
            <person name="Poon T.W."/>
            <person name="Priest M."/>
            <person name="Roberts A."/>
            <person name="Saif S."/>
            <person name="Shea T."/>
            <person name="Sisk P."/>
            <person name="Sykes S."/>
            <person name="Wortman J."/>
            <person name="Nusbaum C."/>
            <person name="Birren B."/>
        </authorList>
    </citation>
    <scope>NUCLEOTIDE SEQUENCE [LARGE SCALE GENOMIC DNA]</scope>
    <source>
        <strain evidence="17">WRAIR2</strain>
    </source>
</reference>
<dbReference type="InterPro" id="IPR033116">
    <property type="entry name" value="TRYPSIN_SER"/>
</dbReference>
<evidence type="ECO:0000256" key="3">
    <source>
        <dbReference type="ARBA" id="ARBA00022670"/>
    </source>
</evidence>
<evidence type="ECO:0000256" key="12">
    <source>
        <dbReference type="ARBA" id="ARBA00038868"/>
    </source>
</evidence>
<dbReference type="InterPro" id="IPR009003">
    <property type="entry name" value="Peptidase_S1_PA"/>
</dbReference>